<dbReference type="EMBL" id="CAVMBE010000005">
    <property type="protein sequence ID" value="CAK3838271.1"/>
    <property type="molecule type" value="Genomic_DNA"/>
</dbReference>
<proteinExistence type="predicted"/>
<reference evidence="1" key="1">
    <citation type="submission" date="2023-11" db="EMBL/GenBank/DDBJ databases">
        <authorList>
            <person name="Alioto T."/>
            <person name="Alioto T."/>
            <person name="Gomez Garrido J."/>
        </authorList>
    </citation>
    <scope>NUCLEOTIDE SEQUENCE</scope>
</reference>
<evidence type="ECO:0000313" key="2">
    <source>
        <dbReference type="Proteomes" id="UP001296104"/>
    </source>
</evidence>
<keyword evidence="2" id="KW-1185">Reference proteome</keyword>
<organism evidence="1 2">
    <name type="scientific">Lecanosticta acicola</name>
    <dbReference type="NCBI Taxonomy" id="111012"/>
    <lineage>
        <taxon>Eukaryota</taxon>
        <taxon>Fungi</taxon>
        <taxon>Dikarya</taxon>
        <taxon>Ascomycota</taxon>
        <taxon>Pezizomycotina</taxon>
        <taxon>Dothideomycetes</taxon>
        <taxon>Dothideomycetidae</taxon>
        <taxon>Mycosphaerellales</taxon>
        <taxon>Mycosphaerellaceae</taxon>
        <taxon>Lecanosticta</taxon>
    </lineage>
</organism>
<dbReference type="AlphaFoldDB" id="A0AAI8YT10"/>
<evidence type="ECO:0008006" key="3">
    <source>
        <dbReference type="Google" id="ProtNLM"/>
    </source>
</evidence>
<protein>
    <recommendedName>
        <fullName evidence="3">F-box domain-containing protein</fullName>
    </recommendedName>
</protein>
<accession>A0AAI8YT10</accession>
<comment type="caution">
    <text evidence="1">The sequence shown here is derived from an EMBL/GenBank/DDBJ whole genome shotgun (WGS) entry which is preliminary data.</text>
</comment>
<evidence type="ECO:0000313" key="1">
    <source>
        <dbReference type="EMBL" id="CAK3838271.1"/>
    </source>
</evidence>
<dbReference type="Proteomes" id="UP001296104">
    <property type="component" value="Unassembled WGS sequence"/>
</dbReference>
<sequence>MSLLGLPTELRLRIYEFLPELAPDRYETVTAYSKITPSICRVSRILRYETVPVFASGSQFAVQIDDAGDGWYDRLSCWLDALGPEAISRIRSLQISRHWCIPKPLRWQGHVGFYMRIEQRKPKKISSKSSVGSSSTSSFRPEWDERFVRPMAEGRWDVTTGTYPVARDMRGMRLESVELLAEVIRHHLHVPTPPSDALSLSHNIDNPGLHRRDVEFLFKALEIVASHPITAYDIEQAESGRHRRLETWTNMENQLRALNAQMPAGNSLDESAFTSRFFTPY</sequence>
<gene>
    <name evidence="1" type="ORF">LECACI_7A001454</name>
</gene>
<name>A0AAI8YT10_9PEZI</name>